<dbReference type="Proteomes" id="UP000005038">
    <property type="component" value="Unassembled WGS sequence"/>
</dbReference>
<dbReference type="SUPFAM" id="SSF47203">
    <property type="entry name" value="Acyl-CoA dehydrogenase C-terminal domain-like"/>
    <property type="match status" value="1"/>
</dbReference>
<feature type="domain" description="Acyl-CoA dehydrogenase C-terminal" evidence="3">
    <location>
        <begin position="258"/>
        <end position="390"/>
    </location>
</feature>
<dbReference type="Pfam" id="PF02771">
    <property type="entry name" value="Acyl-CoA_dh_N"/>
    <property type="match status" value="1"/>
</dbReference>
<reference evidence="4" key="1">
    <citation type="submission" date="2012-02" db="EMBL/GenBank/DDBJ databases">
        <title>Whole genome shotgun sequence of Gordonia otitidis NBRC 100426.</title>
        <authorList>
            <person name="Yoshida I."/>
            <person name="Hosoyama A."/>
            <person name="Tsuchikane K."/>
            <person name="Katsumata H."/>
            <person name="Yamazaki S."/>
            <person name="Fujita N."/>
        </authorList>
    </citation>
    <scope>NUCLEOTIDE SEQUENCE [LARGE SCALE GENOMIC DNA]</scope>
    <source>
        <strain evidence="4">NBRC 100426</strain>
    </source>
</reference>
<dbReference type="RefSeq" id="WP_007237842.1">
    <property type="nucleotide sequence ID" value="NZ_BAFB01000073.1"/>
</dbReference>
<dbReference type="InterPro" id="IPR009100">
    <property type="entry name" value="AcylCoA_DH/oxidase_NM_dom_sf"/>
</dbReference>
<dbReference type="Pfam" id="PF08028">
    <property type="entry name" value="Acyl-CoA_dh_2"/>
    <property type="match status" value="1"/>
</dbReference>
<gene>
    <name evidence="4" type="ORF">GOOTI_073_00100</name>
</gene>
<sequence length="411" mass="44352">MPIPPREVAVVDPPKDLTVAEALAVVADLAPQIREEAPETEARTFYSEDLHLAFMRAGLYNMLRPRTFGGYEFPIAAYLKVVREIARADMSTAWGFCLASAHVLWMASWWPEEAQREFFASAHTAACGTSAPGGRMTKVDGGWIVNGVFPYASGGAYSTHFLGHVFPVNEDGSQGPLSVFMAPRDIWTVRDDWGKTLGLKGSSSHTVEITDGFVPDSHVLLGQAITDIAVDGGTPGYALHKNPIYNGRGLSTFTLELASLGVGGALGALDQYREVITTKRTALPPITLRSENPTYQLWYADAATRLQVAEATLDAAAEQFTECATRAAKGEGSFSLTDDAGIGRCAYTAQAAAWQVLEGTLMKTSGSSHLVNGSRMERIWRDFSMLHSHQNTIVQDITAPIYGSALLTTAS</sequence>
<dbReference type="STRING" id="1108044.GOOTI_073_00100"/>
<dbReference type="PANTHER" id="PTHR43884:SF12">
    <property type="entry name" value="ISOVALERYL-COA DEHYDROGENASE, MITOCHONDRIAL-RELATED"/>
    <property type="match status" value="1"/>
</dbReference>
<dbReference type="InterPro" id="IPR013107">
    <property type="entry name" value="Acyl-CoA_DH_C"/>
</dbReference>
<evidence type="ECO:0000259" key="2">
    <source>
        <dbReference type="Pfam" id="PF02771"/>
    </source>
</evidence>
<feature type="domain" description="Acyl-CoA dehydrogenase/oxidase N-terminal" evidence="2">
    <location>
        <begin position="32"/>
        <end position="118"/>
    </location>
</feature>
<dbReference type="PIRSF" id="PIRSF016578">
    <property type="entry name" value="HsaA"/>
    <property type="match status" value="1"/>
</dbReference>
<dbReference type="Gene3D" id="2.40.110.10">
    <property type="entry name" value="Butyryl-CoA Dehydrogenase, subunit A, domain 2"/>
    <property type="match status" value="1"/>
</dbReference>
<evidence type="ECO:0000313" key="5">
    <source>
        <dbReference type="Proteomes" id="UP000005038"/>
    </source>
</evidence>
<evidence type="ECO:0000259" key="3">
    <source>
        <dbReference type="Pfam" id="PF08028"/>
    </source>
</evidence>
<dbReference type="AlphaFoldDB" id="H5TJD6"/>
<comment type="caution">
    <text evidence="4">The sequence shown here is derived from an EMBL/GenBank/DDBJ whole genome shotgun (WGS) entry which is preliminary data.</text>
</comment>
<dbReference type="InterPro" id="IPR013786">
    <property type="entry name" value="AcylCoA_DH/ox_N"/>
</dbReference>
<dbReference type="Gene3D" id="1.20.140.10">
    <property type="entry name" value="Butyryl-CoA Dehydrogenase, subunit A, domain 3"/>
    <property type="match status" value="1"/>
</dbReference>
<protein>
    <submittedName>
        <fullName evidence="4">Hydroxylase</fullName>
    </submittedName>
</protein>
<dbReference type="GO" id="GO:0003995">
    <property type="term" value="F:acyl-CoA dehydrogenase activity"/>
    <property type="evidence" value="ECO:0007669"/>
    <property type="project" value="TreeGrafter"/>
</dbReference>
<organism evidence="4 5">
    <name type="scientific">Gordonia otitidis (strain DSM 44809 / CCUG 52243 / JCM 12355 / NBRC 100426 / IFM 10032)</name>
    <dbReference type="NCBI Taxonomy" id="1108044"/>
    <lineage>
        <taxon>Bacteria</taxon>
        <taxon>Bacillati</taxon>
        <taxon>Actinomycetota</taxon>
        <taxon>Actinomycetes</taxon>
        <taxon>Mycobacteriales</taxon>
        <taxon>Gordoniaceae</taxon>
        <taxon>Gordonia</taxon>
    </lineage>
</organism>
<accession>H5TJD6</accession>
<dbReference type="GO" id="GO:0050660">
    <property type="term" value="F:flavin adenine dinucleotide binding"/>
    <property type="evidence" value="ECO:0007669"/>
    <property type="project" value="InterPro"/>
</dbReference>
<name>H5TJD6_GORO1</name>
<proteinExistence type="predicted"/>
<dbReference type="OrthoDB" id="3404950at2"/>
<dbReference type="SUPFAM" id="SSF56645">
    <property type="entry name" value="Acyl-CoA dehydrogenase NM domain-like"/>
    <property type="match status" value="1"/>
</dbReference>
<dbReference type="InterPro" id="IPR036250">
    <property type="entry name" value="AcylCo_DH-like_C"/>
</dbReference>
<dbReference type="InterPro" id="IPR037069">
    <property type="entry name" value="AcylCoA_DH/ox_N_sf"/>
</dbReference>
<dbReference type="EMBL" id="BAFB01000073">
    <property type="protein sequence ID" value="GAB33594.1"/>
    <property type="molecule type" value="Genomic_DNA"/>
</dbReference>
<evidence type="ECO:0000313" key="4">
    <source>
        <dbReference type="EMBL" id="GAB33594.1"/>
    </source>
</evidence>
<keyword evidence="1" id="KW-0560">Oxidoreductase</keyword>
<dbReference type="Gene3D" id="1.10.540.10">
    <property type="entry name" value="Acyl-CoA dehydrogenase/oxidase, N-terminal domain"/>
    <property type="match status" value="1"/>
</dbReference>
<evidence type="ECO:0000256" key="1">
    <source>
        <dbReference type="ARBA" id="ARBA00023002"/>
    </source>
</evidence>
<dbReference type="InterPro" id="IPR046373">
    <property type="entry name" value="Acyl-CoA_Oxase/DH_mid-dom_sf"/>
</dbReference>
<keyword evidence="5" id="KW-1185">Reference proteome</keyword>
<dbReference type="PANTHER" id="PTHR43884">
    <property type="entry name" value="ACYL-COA DEHYDROGENASE"/>
    <property type="match status" value="1"/>
</dbReference>